<dbReference type="InterPro" id="IPR004097">
    <property type="entry name" value="DHHA2"/>
</dbReference>
<accession>A0A9K3PYB4</accession>
<feature type="domain" description="DHHA2" evidence="2">
    <location>
        <begin position="346"/>
        <end position="565"/>
    </location>
</feature>
<dbReference type="PANTHER" id="PTHR12112:SF39">
    <property type="entry name" value="EG:152A3.5 PROTEIN (FBGN0003116_PN PROTEIN)"/>
    <property type="match status" value="1"/>
</dbReference>
<name>A0A9K3PYB4_9STRA</name>
<keyword evidence="4" id="KW-1185">Reference proteome</keyword>
<evidence type="ECO:0000259" key="2">
    <source>
        <dbReference type="SMART" id="SM01131"/>
    </source>
</evidence>
<dbReference type="AlphaFoldDB" id="A0A9K3PYB4"/>
<proteinExistence type="predicted"/>
<feature type="compositionally biased region" description="Basic residues" evidence="1">
    <location>
        <begin position="188"/>
        <end position="200"/>
    </location>
</feature>
<protein>
    <submittedName>
        <fullName evidence="3">DHHA2 domain containing protein</fullName>
    </submittedName>
</protein>
<sequence length="566" mass="63051">MIPTSFSSNIIMSNDDDVSSSVTTFIKASRDTLMQTLSQQQQQQQAHTSSSSTSILPHFVLGNPAGDADSIISAIGLAYVDTLFQQQQQQQQQQQLQITDDNNNNININNNNNNNNNTTISSPLLVVVPIVSIPISDLKTQRPETTYLLKDCAGMTDHDLDSLIGIDDLRTLDFFFTQNVTVTLVDHNRHHHHHHHHHSNNKNNKSETDTDTVGSGWHVTEIVDHHRDDGYHSDTCIVRNIAFDGSQPLVASTCTLIVERFYQHQQHQQQQQQQILIQQPLQWPPTLSILLLGVILLDSVNMLPGKGTPRDGVALERLLNDTDWTQSTLPKDITDSTGKPDPTKLFQTLQDQKFSKSFWNGLTAIQGIRMDYKKFPLLELPSSESSNEYLGIATILQDMDTFWNKDNVIQSMVQVIQEDNLQVLALMHTFLQNGGDGGGDGDGNVTAVTKETNGKPCRQLVLTSLDKDRLQKLVQYLTKTNVSVVDDDDDDDSKNNLDDNSTDDDLELTTVTSGQEHVVLEEELVSCSDLPAAAAAAVVVYYVKMNQGNVKASRKQVAPILTSFWE</sequence>
<reference evidence="3" key="1">
    <citation type="journal article" date="2021" name="Sci. Rep.">
        <title>Diploid genomic architecture of Nitzschia inconspicua, an elite biomass production diatom.</title>
        <authorList>
            <person name="Oliver A."/>
            <person name="Podell S."/>
            <person name="Pinowska A."/>
            <person name="Traller J.C."/>
            <person name="Smith S.R."/>
            <person name="McClure R."/>
            <person name="Beliaev A."/>
            <person name="Bohutskyi P."/>
            <person name="Hill E.A."/>
            <person name="Rabines A."/>
            <person name="Zheng H."/>
            <person name="Allen L.Z."/>
            <person name="Kuo A."/>
            <person name="Grigoriev I.V."/>
            <person name="Allen A.E."/>
            <person name="Hazlebeck D."/>
            <person name="Allen E.E."/>
        </authorList>
    </citation>
    <scope>NUCLEOTIDE SEQUENCE</scope>
    <source>
        <strain evidence="3">Hildebrandi</strain>
    </source>
</reference>
<dbReference type="SMART" id="SM01131">
    <property type="entry name" value="DHHA2"/>
    <property type="match status" value="1"/>
</dbReference>
<dbReference type="GO" id="GO:0004309">
    <property type="term" value="F:exopolyphosphatase activity"/>
    <property type="evidence" value="ECO:0007669"/>
    <property type="project" value="TreeGrafter"/>
</dbReference>
<feature type="region of interest" description="Disordered" evidence="1">
    <location>
        <begin position="188"/>
        <end position="212"/>
    </location>
</feature>
<dbReference type="OrthoDB" id="374045at2759"/>
<dbReference type="GO" id="GO:0005737">
    <property type="term" value="C:cytoplasm"/>
    <property type="evidence" value="ECO:0007669"/>
    <property type="project" value="InterPro"/>
</dbReference>
<feature type="region of interest" description="Disordered" evidence="1">
    <location>
        <begin position="484"/>
        <end position="506"/>
    </location>
</feature>
<dbReference type="Pfam" id="PF02833">
    <property type="entry name" value="DHHA2"/>
    <property type="match status" value="1"/>
</dbReference>
<dbReference type="PANTHER" id="PTHR12112">
    <property type="entry name" value="BNIP - RELATED"/>
    <property type="match status" value="1"/>
</dbReference>
<gene>
    <name evidence="3" type="ORF">IV203_027136</name>
</gene>
<organism evidence="3 4">
    <name type="scientific">Nitzschia inconspicua</name>
    <dbReference type="NCBI Taxonomy" id="303405"/>
    <lineage>
        <taxon>Eukaryota</taxon>
        <taxon>Sar</taxon>
        <taxon>Stramenopiles</taxon>
        <taxon>Ochrophyta</taxon>
        <taxon>Bacillariophyta</taxon>
        <taxon>Bacillariophyceae</taxon>
        <taxon>Bacillariophycidae</taxon>
        <taxon>Bacillariales</taxon>
        <taxon>Bacillariaceae</taxon>
        <taxon>Nitzschia</taxon>
    </lineage>
</organism>
<dbReference type="EMBL" id="JAGRRH010000010">
    <property type="protein sequence ID" value="KAG7363775.1"/>
    <property type="molecule type" value="Genomic_DNA"/>
</dbReference>
<reference evidence="3" key="2">
    <citation type="submission" date="2021-04" db="EMBL/GenBank/DDBJ databases">
        <authorList>
            <person name="Podell S."/>
        </authorList>
    </citation>
    <scope>NUCLEOTIDE SEQUENCE</scope>
    <source>
        <strain evidence="3">Hildebrandi</strain>
    </source>
</reference>
<evidence type="ECO:0000313" key="3">
    <source>
        <dbReference type="EMBL" id="KAG7363775.1"/>
    </source>
</evidence>
<evidence type="ECO:0000256" key="1">
    <source>
        <dbReference type="SAM" id="MobiDB-lite"/>
    </source>
</evidence>
<comment type="caution">
    <text evidence="3">The sequence shown here is derived from an EMBL/GenBank/DDBJ whole genome shotgun (WGS) entry which is preliminary data.</text>
</comment>
<evidence type="ECO:0000313" key="4">
    <source>
        <dbReference type="Proteomes" id="UP000693970"/>
    </source>
</evidence>
<dbReference type="Proteomes" id="UP000693970">
    <property type="component" value="Unassembled WGS sequence"/>
</dbReference>